<sequence>MLTAITRKLKELTRMLGTRPYYGFVTGHGYLTEAQVTEVRRVLESPTQAAETVAEYERRFAAVVGEGRGLATAGGRMALFATLRALGVGAGHEVIVPAFTCSVVASAVLRTGATPVFTNVDPATFGTDPDAVAKAITPKTRAIIAQHSFGIPCRVGELRALADGCGAALIEDCALTVSSTRDGVAVGNTGDAAFFSTDHSKPMNTVVGGFFYTRDAGLYDAVAAQLNNAPTLPEAQQRRLFGQFLLERRLARPACYGLYQLIMLGKSVLRRLSDPGMTFLDDDYVVERTGAYAYPARLPAMLARIGLFELDRWPAEAARREALLQRYLTAAYGTPLAAHLPAAYADPALRIVAHRLAFTHPGADQLKTLMDARVHTAWTWFMDPVVGARAGLASLGYAAGACPVSERVGTQVLNWPCVVEQGAEGPLLEFFAQVARQA</sequence>
<dbReference type="Proteomes" id="UP001180616">
    <property type="component" value="Chromosome"/>
</dbReference>
<gene>
    <name evidence="3" type="ORF">KPS_002152</name>
</gene>
<keyword evidence="3" id="KW-0808">Transferase</keyword>
<protein>
    <submittedName>
        <fullName evidence="3">DegT/DnrJ/EryC1/StrS family aminotransferase</fullName>
    </submittedName>
</protein>
<reference evidence="3" key="1">
    <citation type="submission" date="2023-09" db="EMBL/GenBank/DDBJ databases">
        <authorList>
            <consortium name="CW5 consortium"/>
            <person name="Lu C.-W."/>
        </authorList>
    </citation>
    <scope>NUCLEOTIDE SEQUENCE</scope>
    <source>
        <strain evidence="3">KPS</strain>
    </source>
</reference>
<evidence type="ECO:0000256" key="2">
    <source>
        <dbReference type="RuleBase" id="RU004508"/>
    </source>
</evidence>
<accession>A0ABY9QXC6</accession>
<dbReference type="PANTHER" id="PTHR30244">
    <property type="entry name" value="TRANSAMINASE"/>
    <property type="match status" value="1"/>
</dbReference>
<evidence type="ECO:0000313" key="4">
    <source>
        <dbReference type="Proteomes" id="UP001180616"/>
    </source>
</evidence>
<dbReference type="InterPro" id="IPR000653">
    <property type="entry name" value="DegT/StrS_aminotransferase"/>
</dbReference>
<dbReference type="SUPFAM" id="SSF53383">
    <property type="entry name" value="PLP-dependent transferases"/>
    <property type="match status" value="1"/>
</dbReference>
<dbReference type="EMBL" id="CP133659">
    <property type="protein sequence ID" value="WMW64165.1"/>
    <property type="molecule type" value="Genomic_DNA"/>
</dbReference>
<dbReference type="Gene3D" id="3.40.640.10">
    <property type="entry name" value="Type I PLP-dependent aspartate aminotransferase-like (Major domain)"/>
    <property type="match status" value="1"/>
</dbReference>
<comment type="similarity">
    <text evidence="1 2">Belongs to the DegT/DnrJ/EryC1 family.</text>
</comment>
<keyword evidence="2" id="KW-0663">Pyridoxal phosphate</keyword>
<evidence type="ECO:0000313" key="3">
    <source>
        <dbReference type="EMBL" id="WMW64165.1"/>
    </source>
</evidence>
<dbReference type="RefSeq" id="WP_309540272.1">
    <property type="nucleotide sequence ID" value="NZ_CP133659.1"/>
</dbReference>
<proteinExistence type="inferred from homology"/>
<dbReference type="InterPro" id="IPR015424">
    <property type="entry name" value="PyrdxlP-dep_Trfase"/>
</dbReference>
<dbReference type="GO" id="GO:0008483">
    <property type="term" value="F:transaminase activity"/>
    <property type="evidence" value="ECO:0007669"/>
    <property type="project" value="UniProtKB-KW"/>
</dbReference>
<name>A0ABY9QXC6_9BACT</name>
<organism evidence="3 4">
    <name type="scientific">Nitratidesulfovibrio liaohensis</name>
    <dbReference type="NCBI Taxonomy" id="2604158"/>
    <lineage>
        <taxon>Bacteria</taxon>
        <taxon>Pseudomonadati</taxon>
        <taxon>Thermodesulfobacteriota</taxon>
        <taxon>Desulfovibrionia</taxon>
        <taxon>Desulfovibrionales</taxon>
        <taxon>Desulfovibrionaceae</taxon>
        <taxon>Nitratidesulfovibrio</taxon>
    </lineage>
</organism>
<keyword evidence="3" id="KW-0032">Aminotransferase</keyword>
<dbReference type="Pfam" id="PF01041">
    <property type="entry name" value="DegT_DnrJ_EryC1"/>
    <property type="match status" value="1"/>
</dbReference>
<keyword evidence="4" id="KW-1185">Reference proteome</keyword>
<dbReference type="InterPro" id="IPR015421">
    <property type="entry name" value="PyrdxlP-dep_Trfase_major"/>
</dbReference>
<dbReference type="PANTHER" id="PTHR30244:SF34">
    <property type="entry name" value="DTDP-4-AMINO-4,6-DIDEOXYGALACTOSE TRANSAMINASE"/>
    <property type="match status" value="1"/>
</dbReference>
<dbReference type="PIRSF" id="PIRSF000390">
    <property type="entry name" value="PLP_StrS"/>
    <property type="match status" value="1"/>
</dbReference>
<evidence type="ECO:0000256" key="1">
    <source>
        <dbReference type="ARBA" id="ARBA00037999"/>
    </source>
</evidence>